<protein>
    <submittedName>
        <fullName evidence="2">Alkylhydroperoxidase AhpD family core domain protein</fullName>
    </submittedName>
</protein>
<dbReference type="PANTHER" id="PTHR34846:SF10">
    <property type="entry name" value="CYTOPLASMIC PROTEIN"/>
    <property type="match status" value="1"/>
</dbReference>
<dbReference type="PANTHER" id="PTHR34846">
    <property type="entry name" value="4-CARBOXYMUCONOLACTONE DECARBOXYLASE FAMILY PROTEIN (AFU_ORTHOLOGUE AFUA_6G11590)"/>
    <property type="match status" value="1"/>
</dbReference>
<dbReference type="NCBIfam" id="TIGR00778">
    <property type="entry name" value="ahpD_dom"/>
    <property type="match status" value="1"/>
</dbReference>
<dbReference type="AlphaFoldDB" id="H5X2X8"/>
<dbReference type="InterPro" id="IPR003779">
    <property type="entry name" value="CMD-like"/>
</dbReference>
<dbReference type="OrthoDB" id="5185109at2"/>
<dbReference type="SUPFAM" id="SSF69118">
    <property type="entry name" value="AhpD-like"/>
    <property type="match status" value="1"/>
</dbReference>
<dbReference type="STRING" id="882083.SacmaDRAFT_3921"/>
<keyword evidence="2" id="KW-0560">Oxidoreductase</keyword>
<dbReference type="Proteomes" id="UP000004926">
    <property type="component" value="Chromosome"/>
</dbReference>
<dbReference type="Pfam" id="PF02627">
    <property type="entry name" value="CMD"/>
    <property type="match status" value="1"/>
</dbReference>
<feature type="domain" description="Carboxymuconolactone decarboxylase-like" evidence="1">
    <location>
        <begin position="28"/>
        <end position="99"/>
    </location>
</feature>
<organism evidence="2 3">
    <name type="scientific">Saccharomonospora marina XMU15</name>
    <dbReference type="NCBI Taxonomy" id="882083"/>
    <lineage>
        <taxon>Bacteria</taxon>
        <taxon>Bacillati</taxon>
        <taxon>Actinomycetota</taxon>
        <taxon>Actinomycetes</taxon>
        <taxon>Pseudonocardiales</taxon>
        <taxon>Pseudonocardiaceae</taxon>
        <taxon>Saccharomonospora</taxon>
    </lineage>
</organism>
<evidence type="ECO:0000259" key="1">
    <source>
        <dbReference type="Pfam" id="PF02627"/>
    </source>
</evidence>
<accession>H5X2X8</accession>
<dbReference type="GO" id="GO:0051920">
    <property type="term" value="F:peroxiredoxin activity"/>
    <property type="evidence" value="ECO:0007669"/>
    <property type="project" value="InterPro"/>
</dbReference>
<proteinExistence type="predicted"/>
<dbReference type="InterPro" id="IPR004675">
    <property type="entry name" value="AhpD_core"/>
</dbReference>
<dbReference type="Gene3D" id="1.20.1290.10">
    <property type="entry name" value="AhpD-like"/>
    <property type="match status" value="1"/>
</dbReference>
<name>H5X2X8_9PSEU</name>
<dbReference type="HOGENOM" id="CLU_082760_6_0_11"/>
<evidence type="ECO:0000313" key="3">
    <source>
        <dbReference type="Proteomes" id="UP000004926"/>
    </source>
</evidence>
<dbReference type="InterPro" id="IPR029032">
    <property type="entry name" value="AhpD-like"/>
</dbReference>
<keyword evidence="3" id="KW-1185">Reference proteome</keyword>
<gene>
    <name evidence="2" type="ORF">SacmaDRAFT_3921</name>
</gene>
<dbReference type="EMBL" id="CM001439">
    <property type="protein sequence ID" value="EHR52122.1"/>
    <property type="molecule type" value="Genomic_DNA"/>
</dbReference>
<reference evidence="2 3" key="1">
    <citation type="journal article" date="2012" name="Stand. Genomic Sci.">
        <title>Genome sequence of the ocean sediment bacterium Saccharomonospora marina type strain (XMU15(T)).</title>
        <authorList>
            <person name="Klenk H.P."/>
            <person name="Lu M."/>
            <person name="Lucas S."/>
            <person name="Lapidus A."/>
            <person name="Copeland A."/>
            <person name="Pitluck S."/>
            <person name="Goodwin L.A."/>
            <person name="Han C."/>
            <person name="Tapia R."/>
            <person name="Brambilla E.M."/>
            <person name="Potter G."/>
            <person name="Land M."/>
            <person name="Ivanova N."/>
            <person name="Rohde M."/>
            <person name="Goker M."/>
            <person name="Detter J.C."/>
            <person name="Li W.J."/>
            <person name="Kyrpides N.C."/>
            <person name="Woyke T."/>
        </authorList>
    </citation>
    <scope>NUCLEOTIDE SEQUENCE [LARGE SCALE GENOMIC DNA]</scope>
    <source>
        <strain evidence="2 3">XMU15</strain>
    </source>
</reference>
<dbReference type="RefSeq" id="WP_009155500.1">
    <property type="nucleotide sequence ID" value="NZ_CM001439.1"/>
</dbReference>
<sequence length="156" mass="17303">MGVTKRIQLTASLPQAHRQVLALHSTVEAAAADAGLDPRLVELVKIRASQLNGCAFCVDAHTRDARELGESERRIYLLNAWRETKLYTEQERAALALTEAMTMLPRDQDVPDDVYDQVTAVFTEQQYVALAWAATVINTWNRLGVTSRKPLPGEAA</sequence>
<keyword evidence="2" id="KW-0575">Peroxidase</keyword>
<evidence type="ECO:0000313" key="2">
    <source>
        <dbReference type="EMBL" id="EHR52122.1"/>
    </source>
</evidence>
<dbReference type="eggNOG" id="COG2128">
    <property type="taxonomic scope" value="Bacteria"/>
</dbReference>